<dbReference type="EMBL" id="FWXH01000002">
    <property type="protein sequence ID" value="SMC16882.1"/>
    <property type="molecule type" value="Genomic_DNA"/>
</dbReference>
<organism evidence="9 10">
    <name type="scientific">Clostridium acidisoli DSM 12555</name>
    <dbReference type="NCBI Taxonomy" id="1121291"/>
    <lineage>
        <taxon>Bacteria</taxon>
        <taxon>Bacillati</taxon>
        <taxon>Bacillota</taxon>
        <taxon>Clostridia</taxon>
        <taxon>Eubacteriales</taxon>
        <taxon>Clostridiaceae</taxon>
        <taxon>Clostridium</taxon>
    </lineage>
</organism>
<reference evidence="9 10" key="1">
    <citation type="submission" date="2017-04" db="EMBL/GenBank/DDBJ databases">
        <authorList>
            <person name="Afonso C.L."/>
            <person name="Miller P.J."/>
            <person name="Scott M.A."/>
            <person name="Spackman E."/>
            <person name="Goraichik I."/>
            <person name="Dimitrov K.M."/>
            <person name="Suarez D.L."/>
            <person name="Swayne D.E."/>
        </authorList>
    </citation>
    <scope>NUCLEOTIDE SEQUENCE [LARGE SCALE GENOMIC DNA]</scope>
    <source>
        <strain evidence="9 10">DSM 12555</strain>
    </source>
</reference>
<evidence type="ECO:0000259" key="8">
    <source>
        <dbReference type="Pfam" id="PF04239"/>
    </source>
</evidence>
<dbReference type="Proteomes" id="UP000192468">
    <property type="component" value="Unassembled WGS sequence"/>
</dbReference>
<evidence type="ECO:0000256" key="5">
    <source>
        <dbReference type="ARBA" id="ARBA00022989"/>
    </source>
</evidence>
<accession>A0A1W1WYT0</accession>
<dbReference type="PANTHER" id="PTHR34582">
    <property type="entry name" value="UPF0702 TRANSMEMBRANE PROTEIN YCAP"/>
    <property type="match status" value="1"/>
</dbReference>
<evidence type="ECO:0000256" key="2">
    <source>
        <dbReference type="ARBA" id="ARBA00006448"/>
    </source>
</evidence>
<name>A0A1W1WYT0_9CLOT</name>
<dbReference type="InterPro" id="IPR012452">
    <property type="entry name" value="DUF1657"/>
</dbReference>
<feature type="transmembrane region" description="Helical" evidence="7">
    <location>
        <begin position="38"/>
        <end position="56"/>
    </location>
</feature>
<keyword evidence="5 7" id="KW-1133">Transmembrane helix</keyword>
<evidence type="ECO:0000256" key="6">
    <source>
        <dbReference type="ARBA" id="ARBA00023136"/>
    </source>
</evidence>
<proteinExistence type="inferred from homology"/>
<feature type="transmembrane region" description="Helical" evidence="7">
    <location>
        <begin position="6"/>
        <end position="26"/>
    </location>
</feature>
<evidence type="ECO:0000313" key="10">
    <source>
        <dbReference type="Proteomes" id="UP000192468"/>
    </source>
</evidence>
<gene>
    <name evidence="9" type="ORF">SAMN02745134_00176</name>
</gene>
<evidence type="ECO:0000313" key="9">
    <source>
        <dbReference type="EMBL" id="SMC16882.1"/>
    </source>
</evidence>
<dbReference type="PANTHER" id="PTHR34582:SF7">
    <property type="entry name" value="UPF0702 TRANSMEMBRANE PROTEIN YDFS"/>
    <property type="match status" value="1"/>
</dbReference>
<dbReference type="Pfam" id="PF07870">
    <property type="entry name" value="DUF1657"/>
    <property type="match status" value="1"/>
</dbReference>
<evidence type="ECO:0000256" key="1">
    <source>
        <dbReference type="ARBA" id="ARBA00004651"/>
    </source>
</evidence>
<feature type="domain" description="YetF C-terminal" evidence="8">
    <location>
        <begin position="81"/>
        <end position="214"/>
    </location>
</feature>
<keyword evidence="3" id="KW-1003">Cell membrane</keyword>
<evidence type="ECO:0000256" key="4">
    <source>
        <dbReference type="ARBA" id="ARBA00022692"/>
    </source>
</evidence>
<dbReference type="GO" id="GO:0005886">
    <property type="term" value="C:plasma membrane"/>
    <property type="evidence" value="ECO:0007669"/>
    <property type="project" value="UniProtKB-SubCell"/>
</dbReference>
<evidence type="ECO:0000256" key="3">
    <source>
        <dbReference type="ARBA" id="ARBA00022475"/>
    </source>
</evidence>
<comment type="subcellular location">
    <subcellularLocation>
        <location evidence="1">Cell membrane</location>
        <topology evidence="1">Multi-pass membrane protein</topology>
    </subcellularLocation>
</comment>
<sequence length="286" mass="32040">MNSGLVILLRSIFLFFFTLVLTKIIGNRNISKLPPFNFISYVVIAVMVSLISLNIITNFLVGFVAILAWILLLIALDYACMKSKRVHDAINGKNRMVIKNGKVMEENLSKVKFTGDELLRELRCKNVFNLADVEFAIMETSGDINIGLKSDKNPITAHDLGIKVSPKIESETVILDGNIVNEGLTNMGLSQRWLNTQLEITGVSIENVFIGQVNSSGDLYLDLFDDNIEIPQPKVKELLYANLQKSQADLISFALETENAEAKSMYLHNAQQLKEAMKKLKPYLLN</sequence>
<dbReference type="InterPro" id="IPR007353">
    <property type="entry name" value="DUF421"/>
</dbReference>
<dbReference type="RefSeq" id="WP_084113391.1">
    <property type="nucleotide sequence ID" value="NZ_FWXH01000002.1"/>
</dbReference>
<dbReference type="AlphaFoldDB" id="A0A1W1WYT0"/>
<evidence type="ECO:0000256" key="7">
    <source>
        <dbReference type="SAM" id="Phobius"/>
    </source>
</evidence>
<dbReference type="OrthoDB" id="1682423at2"/>
<keyword evidence="6 7" id="KW-0472">Membrane</keyword>
<dbReference type="Gene3D" id="3.30.240.20">
    <property type="entry name" value="bsu07140 like domains"/>
    <property type="match status" value="2"/>
</dbReference>
<comment type="similarity">
    <text evidence="2">Belongs to the UPF0702 family.</text>
</comment>
<feature type="transmembrane region" description="Helical" evidence="7">
    <location>
        <begin position="62"/>
        <end position="80"/>
    </location>
</feature>
<protein>
    <submittedName>
        <fullName evidence="9">Uncharacterized membrane protein YcaP, DUF421 family</fullName>
    </submittedName>
</protein>
<keyword evidence="10" id="KW-1185">Reference proteome</keyword>
<dbReference type="Pfam" id="PF04239">
    <property type="entry name" value="DUF421"/>
    <property type="match status" value="1"/>
</dbReference>
<keyword evidence="4 7" id="KW-0812">Transmembrane</keyword>
<dbReference type="STRING" id="1121291.SAMN02745134_00176"/>
<dbReference type="InterPro" id="IPR023090">
    <property type="entry name" value="UPF0702_alpha/beta_dom_sf"/>
</dbReference>